<accession>A0A7W4VYT8</accession>
<organism evidence="1 2">
    <name type="scientific">Nocardioides soli</name>
    <dbReference type="NCBI Taxonomy" id="1036020"/>
    <lineage>
        <taxon>Bacteria</taxon>
        <taxon>Bacillati</taxon>
        <taxon>Actinomycetota</taxon>
        <taxon>Actinomycetes</taxon>
        <taxon>Propionibacteriales</taxon>
        <taxon>Nocardioidaceae</taxon>
        <taxon>Nocardioides</taxon>
    </lineage>
</organism>
<proteinExistence type="predicted"/>
<keyword evidence="2" id="KW-1185">Reference proteome</keyword>
<evidence type="ECO:0000313" key="2">
    <source>
        <dbReference type="Proteomes" id="UP000589626"/>
    </source>
</evidence>
<gene>
    <name evidence="1" type="ORF">FHU40_004072</name>
</gene>
<reference evidence="1 2" key="1">
    <citation type="submission" date="2020-08" db="EMBL/GenBank/DDBJ databases">
        <title>Sequencing the genomes of 1000 actinobacteria strains.</title>
        <authorList>
            <person name="Klenk H.-P."/>
        </authorList>
    </citation>
    <scope>NUCLEOTIDE SEQUENCE [LARGE SCALE GENOMIC DNA]</scope>
    <source>
        <strain evidence="1 2">DSM 105498</strain>
    </source>
</reference>
<dbReference type="AlphaFoldDB" id="A0A7W4VYT8"/>
<sequence>MPEGRALILETTQIRAAIQRPLVRDPQAGEQIIANLVATVSGTPLT</sequence>
<evidence type="ECO:0000313" key="1">
    <source>
        <dbReference type="EMBL" id="MBB3044235.1"/>
    </source>
</evidence>
<protein>
    <submittedName>
        <fullName evidence="1">Uncharacterized protein</fullName>
    </submittedName>
</protein>
<comment type="caution">
    <text evidence="1">The sequence shown here is derived from an EMBL/GenBank/DDBJ whole genome shotgun (WGS) entry which is preliminary data.</text>
</comment>
<dbReference type="EMBL" id="JACHWR010000003">
    <property type="protein sequence ID" value="MBB3044235.1"/>
    <property type="molecule type" value="Genomic_DNA"/>
</dbReference>
<name>A0A7W4VYT8_9ACTN</name>
<dbReference type="Proteomes" id="UP000589626">
    <property type="component" value="Unassembled WGS sequence"/>
</dbReference>